<evidence type="ECO:0000256" key="7">
    <source>
        <dbReference type="ARBA" id="ARBA00023125"/>
    </source>
</evidence>
<feature type="domain" description="Primosomal protein N' 3' DNA-binding" evidence="9">
    <location>
        <begin position="45"/>
        <end position="143"/>
    </location>
</feature>
<name>A0A6J6MA86_9ZZZZ</name>
<dbReference type="EMBL" id="CAEZWW010000058">
    <property type="protein sequence ID" value="CAB4671187.1"/>
    <property type="molecule type" value="Genomic_DNA"/>
</dbReference>
<dbReference type="InterPro" id="IPR042115">
    <property type="entry name" value="PriA_3primeBD_sf"/>
</dbReference>
<evidence type="ECO:0000256" key="3">
    <source>
        <dbReference type="ARBA" id="ARBA00022723"/>
    </source>
</evidence>
<evidence type="ECO:0000256" key="5">
    <source>
        <dbReference type="ARBA" id="ARBA00022833"/>
    </source>
</evidence>
<keyword evidence="5" id="KW-0862">Zinc</keyword>
<keyword evidence="1" id="KW-0639">Primosome</keyword>
<keyword evidence="3" id="KW-0479">Metal-binding</keyword>
<dbReference type="AlphaFoldDB" id="A0A6J6MA86"/>
<dbReference type="InterPro" id="IPR027417">
    <property type="entry name" value="P-loop_NTPase"/>
</dbReference>
<evidence type="ECO:0000256" key="6">
    <source>
        <dbReference type="ARBA" id="ARBA00022840"/>
    </source>
</evidence>
<dbReference type="GO" id="GO:0003677">
    <property type="term" value="F:DNA binding"/>
    <property type="evidence" value="ECO:0007669"/>
    <property type="project" value="UniProtKB-KW"/>
</dbReference>
<dbReference type="HAMAP" id="MF_00983">
    <property type="entry name" value="PriA"/>
    <property type="match status" value="1"/>
</dbReference>
<dbReference type="InterPro" id="IPR041222">
    <property type="entry name" value="PriA_3primeBD"/>
</dbReference>
<gene>
    <name evidence="10" type="ORF">UFOPK2310_00623</name>
</gene>
<dbReference type="SUPFAM" id="SSF52540">
    <property type="entry name" value="P-loop containing nucleoside triphosphate hydrolases"/>
    <property type="match status" value="1"/>
</dbReference>
<evidence type="ECO:0000256" key="1">
    <source>
        <dbReference type="ARBA" id="ARBA00022515"/>
    </source>
</evidence>
<dbReference type="GO" id="GO:0006269">
    <property type="term" value="P:DNA replication, synthesis of primer"/>
    <property type="evidence" value="ECO:0007669"/>
    <property type="project" value="UniProtKB-KW"/>
</dbReference>
<dbReference type="GO" id="GO:0006270">
    <property type="term" value="P:DNA replication initiation"/>
    <property type="evidence" value="ECO:0007669"/>
    <property type="project" value="TreeGrafter"/>
</dbReference>
<dbReference type="GO" id="GO:0005524">
    <property type="term" value="F:ATP binding"/>
    <property type="evidence" value="ECO:0007669"/>
    <property type="project" value="UniProtKB-KW"/>
</dbReference>
<keyword evidence="6" id="KW-0067">ATP-binding</keyword>
<organism evidence="10">
    <name type="scientific">freshwater metagenome</name>
    <dbReference type="NCBI Taxonomy" id="449393"/>
    <lineage>
        <taxon>unclassified sequences</taxon>
        <taxon>metagenomes</taxon>
        <taxon>ecological metagenomes</taxon>
    </lineage>
</organism>
<dbReference type="GO" id="GO:0006302">
    <property type="term" value="P:double-strand break repair"/>
    <property type="evidence" value="ECO:0007669"/>
    <property type="project" value="InterPro"/>
</dbReference>
<evidence type="ECO:0000256" key="4">
    <source>
        <dbReference type="ARBA" id="ARBA00022741"/>
    </source>
</evidence>
<dbReference type="GO" id="GO:0043138">
    <property type="term" value="F:3'-5' DNA helicase activity"/>
    <property type="evidence" value="ECO:0007669"/>
    <property type="project" value="TreeGrafter"/>
</dbReference>
<keyword evidence="7" id="KW-0238">DNA-binding</keyword>
<proteinExistence type="inferred from homology"/>
<dbReference type="Gene3D" id="3.40.50.300">
    <property type="entry name" value="P-loop containing nucleotide triphosphate hydrolases"/>
    <property type="match status" value="1"/>
</dbReference>
<evidence type="ECO:0000259" key="9">
    <source>
        <dbReference type="Pfam" id="PF17764"/>
    </source>
</evidence>
<keyword evidence="2" id="KW-0235">DNA replication</keyword>
<protein>
    <submittedName>
        <fullName evidence="10">Unannotated protein</fullName>
    </submittedName>
</protein>
<accession>A0A6J6MA86</accession>
<dbReference type="GO" id="GO:0046872">
    <property type="term" value="F:metal ion binding"/>
    <property type="evidence" value="ECO:0007669"/>
    <property type="project" value="UniProtKB-KW"/>
</dbReference>
<dbReference type="PANTHER" id="PTHR30580:SF0">
    <property type="entry name" value="PRIMOSOMAL PROTEIN N"/>
    <property type="match status" value="1"/>
</dbReference>
<dbReference type="PANTHER" id="PTHR30580">
    <property type="entry name" value="PRIMOSOMAL PROTEIN N"/>
    <property type="match status" value="1"/>
</dbReference>
<dbReference type="InterPro" id="IPR005259">
    <property type="entry name" value="PriA"/>
</dbReference>
<reference evidence="10" key="1">
    <citation type="submission" date="2020-05" db="EMBL/GenBank/DDBJ databases">
        <authorList>
            <person name="Chiriac C."/>
            <person name="Salcher M."/>
            <person name="Ghai R."/>
            <person name="Kavagutti S V."/>
        </authorList>
    </citation>
    <scope>NUCLEOTIDE SEQUENCE</scope>
</reference>
<keyword evidence="4" id="KW-0547">Nucleotide-binding</keyword>
<dbReference type="GO" id="GO:1990077">
    <property type="term" value="C:primosome complex"/>
    <property type="evidence" value="ECO:0007669"/>
    <property type="project" value="UniProtKB-KW"/>
</dbReference>
<dbReference type="Pfam" id="PF17764">
    <property type="entry name" value="PriA_3primeBD"/>
    <property type="match status" value="1"/>
</dbReference>
<feature type="region of interest" description="Disordered" evidence="8">
    <location>
        <begin position="1"/>
        <end position="30"/>
    </location>
</feature>
<dbReference type="GO" id="GO:0006310">
    <property type="term" value="P:DNA recombination"/>
    <property type="evidence" value="ECO:0007669"/>
    <property type="project" value="InterPro"/>
</dbReference>
<evidence type="ECO:0000313" key="10">
    <source>
        <dbReference type="EMBL" id="CAB4671187.1"/>
    </source>
</evidence>
<dbReference type="Gene3D" id="3.40.1440.60">
    <property type="entry name" value="PriA, 3(prime) DNA-binding domain"/>
    <property type="match status" value="1"/>
</dbReference>
<evidence type="ECO:0000256" key="8">
    <source>
        <dbReference type="SAM" id="MobiDB-lite"/>
    </source>
</evidence>
<sequence length="680" mass="73022">MRPAIDPETNQLELLPAGGKSGARRPRKGPSLSIDLAEKLPIAQVRIDSPLPQLDRIFDYTISQLLDNLVQPGVRVRVRFSGRLVNGFVVGRVQASDAGKALRPIERVVSAERVLTAEVCGLVSAVAEHYAGTFSDVVRSAVPPRHARAESLQYRVPEVNFQVHDLDATRWSNYTNGSVLLDRLSSGNSLNTRGVWSSAPAQSWYQDIASLVRATLVNSDGSAIVVLPDAHDVDLLAQELVELRDTTAILTADQGPERRYREFLRALRGSARLVIGTRAAVFAPVSNLQLMVVWDDQDDSLWESHAPYWNARDVAAIRSSAGGCALLVGSPARSVETQLWCEQGWAQSLAPTREAVSSNAPIIRALEQEDLARDVAAASARLPHMAWSVAKEGLKLGPVLVQVPRRGYLPALSCQQCRAPARCSCGGPLGLATGQSIPTCIWCGVPAAGWSCRLCGDTNLRAVAIGVERTAEEFGRAFPSTPVIWSQGSAMRRSVSSAPALVIATPGAEPIADGGYAAVIILDARGQLLRPQLQVTQEAARRWFGAALLARPRAPLAITAENSEPVVQALIRWDAPWFAQRELADRAAAGLPPNTKMAVLHGALADINDVLSLLTVEHKVLGPAGERCIVVVRRDLGAQLAGQLRVISAMRAAKSSGKPVNVVCDPREPISMESAPVPTQ</sequence>
<evidence type="ECO:0000256" key="2">
    <source>
        <dbReference type="ARBA" id="ARBA00022705"/>
    </source>
</evidence>